<dbReference type="RefSeq" id="WP_068749600.1">
    <property type="nucleotide sequence ID" value="NZ_MBQD01000002.1"/>
</dbReference>
<proteinExistence type="predicted"/>
<dbReference type="GO" id="GO:0001508">
    <property type="term" value="P:action potential"/>
    <property type="evidence" value="ECO:0007669"/>
    <property type="project" value="TreeGrafter"/>
</dbReference>
<keyword evidence="7" id="KW-0407">Ion channel</keyword>
<evidence type="ECO:0000313" key="11">
    <source>
        <dbReference type="EMBL" id="OCL37158.1"/>
    </source>
</evidence>
<reference evidence="12" key="1">
    <citation type="submission" date="2016-07" db="EMBL/GenBank/DDBJ databases">
        <authorList>
            <person name="Florea S."/>
            <person name="Webb J.S."/>
            <person name="Jaromczyk J."/>
            <person name="Schardl C.L."/>
        </authorList>
    </citation>
    <scope>NUCLEOTIDE SEQUENCE [LARGE SCALE GENOMIC DNA]</scope>
    <source>
        <strain evidence="12">IPBSL-7</strain>
    </source>
</reference>
<feature type="coiled-coil region" evidence="8">
    <location>
        <begin position="206"/>
        <end position="233"/>
    </location>
</feature>
<feature type="domain" description="Potassium channel" evidence="10">
    <location>
        <begin position="137"/>
        <end position="203"/>
    </location>
</feature>
<evidence type="ECO:0000256" key="2">
    <source>
        <dbReference type="ARBA" id="ARBA00022448"/>
    </source>
</evidence>
<accession>A0A1C0ARW1</accession>
<dbReference type="SUPFAM" id="SSF81324">
    <property type="entry name" value="Voltage-gated potassium channels"/>
    <property type="match status" value="1"/>
</dbReference>
<keyword evidence="5" id="KW-0406">Ion transport</keyword>
<keyword evidence="2" id="KW-0813">Transport</keyword>
<dbReference type="Proteomes" id="UP000093501">
    <property type="component" value="Unassembled WGS sequence"/>
</dbReference>
<dbReference type="GO" id="GO:0005249">
    <property type="term" value="F:voltage-gated potassium channel activity"/>
    <property type="evidence" value="ECO:0007669"/>
    <property type="project" value="InterPro"/>
</dbReference>
<keyword evidence="6 9" id="KW-0472">Membrane</keyword>
<dbReference type="PANTHER" id="PTHR11537">
    <property type="entry name" value="VOLTAGE-GATED POTASSIUM CHANNEL"/>
    <property type="match status" value="1"/>
</dbReference>
<dbReference type="InterPro" id="IPR027359">
    <property type="entry name" value="Volt_channel_dom_sf"/>
</dbReference>
<dbReference type="InterPro" id="IPR028325">
    <property type="entry name" value="VG_K_chnl"/>
</dbReference>
<evidence type="ECO:0000259" key="10">
    <source>
        <dbReference type="Pfam" id="PF07885"/>
    </source>
</evidence>
<dbReference type="EMBL" id="MBQD01000002">
    <property type="protein sequence ID" value="OCL37158.1"/>
    <property type="molecule type" value="Genomic_DNA"/>
</dbReference>
<evidence type="ECO:0000256" key="8">
    <source>
        <dbReference type="SAM" id="Coils"/>
    </source>
</evidence>
<dbReference type="GO" id="GO:0008076">
    <property type="term" value="C:voltage-gated potassium channel complex"/>
    <property type="evidence" value="ECO:0007669"/>
    <property type="project" value="InterPro"/>
</dbReference>
<feature type="transmembrane region" description="Helical" evidence="9">
    <location>
        <begin position="47"/>
        <end position="66"/>
    </location>
</feature>
<protein>
    <submittedName>
        <fullName evidence="11">Ion transporter</fullName>
    </submittedName>
</protein>
<dbReference type="AlphaFoldDB" id="A0A1C0ARW1"/>
<dbReference type="PANTHER" id="PTHR11537:SF254">
    <property type="entry name" value="POTASSIUM VOLTAGE-GATED CHANNEL PROTEIN SHAB"/>
    <property type="match status" value="1"/>
</dbReference>
<dbReference type="Gene3D" id="1.10.287.70">
    <property type="match status" value="1"/>
</dbReference>
<evidence type="ECO:0000256" key="3">
    <source>
        <dbReference type="ARBA" id="ARBA00022692"/>
    </source>
</evidence>
<organism evidence="11 12">
    <name type="scientific">Tessaracoccus lapidicaptus</name>
    <dbReference type="NCBI Taxonomy" id="1427523"/>
    <lineage>
        <taxon>Bacteria</taxon>
        <taxon>Bacillati</taxon>
        <taxon>Actinomycetota</taxon>
        <taxon>Actinomycetes</taxon>
        <taxon>Propionibacteriales</taxon>
        <taxon>Propionibacteriaceae</taxon>
        <taxon>Tessaracoccus</taxon>
    </lineage>
</organism>
<keyword evidence="3 9" id="KW-0812">Transmembrane</keyword>
<evidence type="ECO:0000256" key="6">
    <source>
        <dbReference type="ARBA" id="ARBA00023136"/>
    </source>
</evidence>
<dbReference type="Gene3D" id="1.20.120.350">
    <property type="entry name" value="Voltage-gated potassium channels. Chain C"/>
    <property type="match status" value="1"/>
</dbReference>
<dbReference type="Gene3D" id="1.20.5.110">
    <property type="match status" value="1"/>
</dbReference>
<keyword evidence="8" id="KW-0175">Coiled coil</keyword>
<evidence type="ECO:0000313" key="12">
    <source>
        <dbReference type="Proteomes" id="UP000093501"/>
    </source>
</evidence>
<name>A0A1C0ARW1_9ACTN</name>
<gene>
    <name evidence="11" type="ORF">BCR15_11905</name>
</gene>
<keyword evidence="12" id="KW-1185">Reference proteome</keyword>
<evidence type="ECO:0000256" key="4">
    <source>
        <dbReference type="ARBA" id="ARBA00022989"/>
    </source>
</evidence>
<keyword evidence="4 9" id="KW-1133">Transmembrane helix</keyword>
<sequence>MTPKTERWEQAAEVPLMLAAFVFLAAFAVPIIWWPGTPAQVVLVCEALVWITWVIFAVDYLVRLILSQNRLSFAKRNWFDLIVIALPVLRPLRLLRLVTLLSVVNRRASSNLRGRVGTYVGGGAILLAIVGALAVVDAERGADGANITTISDAFWWAATTMTTVGYGDRYPVTPLGRGVAVGLMVSGIAILGTVTATLASWIVERVSEAKAESDSVSRDIQLLRQELAELRAVLRKEPEPGSNEGAKPH</sequence>
<comment type="caution">
    <text evidence="11">The sequence shown here is derived from an EMBL/GenBank/DDBJ whole genome shotgun (WGS) entry which is preliminary data.</text>
</comment>
<dbReference type="Pfam" id="PF07885">
    <property type="entry name" value="Ion_trans_2"/>
    <property type="match status" value="1"/>
</dbReference>
<evidence type="ECO:0000256" key="5">
    <source>
        <dbReference type="ARBA" id="ARBA00023065"/>
    </source>
</evidence>
<comment type="subcellular location">
    <subcellularLocation>
        <location evidence="1">Membrane</location>
        <topology evidence="1">Multi-pass membrane protein</topology>
    </subcellularLocation>
</comment>
<evidence type="ECO:0000256" key="1">
    <source>
        <dbReference type="ARBA" id="ARBA00004141"/>
    </source>
</evidence>
<feature type="transmembrane region" description="Helical" evidence="9">
    <location>
        <begin position="12"/>
        <end position="35"/>
    </location>
</feature>
<feature type="transmembrane region" description="Helical" evidence="9">
    <location>
        <begin position="116"/>
        <end position="135"/>
    </location>
</feature>
<dbReference type="InterPro" id="IPR013099">
    <property type="entry name" value="K_chnl_dom"/>
</dbReference>
<evidence type="ECO:0000256" key="7">
    <source>
        <dbReference type="ARBA" id="ARBA00023303"/>
    </source>
</evidence>
<evidence type="ECO:0000256" key="9">
    <source>
        <dbReference type="SAM" id="Phobius"/>
    </source>
</evidence>
<feature type="transmembrane region" description="Helical" evidence="9">
    <location>
        <begin position="179"/>
        <end position="203"/>
    </location>
</feature>